<dbReference type="GO" id="GO:0005634">
    <property type="term" value="C:nucleus"/>
    <property type="evidence" value="ECO:0007669"/>
    <property type="project" value="TreeGrafter"/>
</dbReference>
<feature type="domain" description="SHSP" evidence="5">
    <location>
        <begin position="77"/>
        <end position="186"/>
    </location>
</feature>
<dbReference type="OrthoDB" id="1431247at2759"/>
<keyword evidence="1" id="KW-0346">Stress response</keyword>
<dbReference type="CDD" id="cd06526">
    <property type="entry name" value="metazoan_ACD"/>
    <property type="match status" value="1"/>
</dbReference>
<dbReference type="EMBL" id="CADEPI010000213">
    <property type="protein sequence ID" value="CAB3380652.1"/>
    <property type="molecule type" value="Genomic_DNA"/>
</dbReference>
<dbReference type="InterPro" id="IPR001436">
    <property type="entry name" value="Alpha-crystallin/sHSP_animal"/>
</dbReference>
<feature type="compositionally biased region" description="Basic and acidic residues" evidence="4">
    <location>
        <begin position="192"/>
        <end position="231"/>
    </location>
</feature>
<reference evidence="6 7" key="1">
    <citation type="submission" date="2020-04" db="EMBL/GenBank/DDBJ databases">
        <authorList>
            <person name="Alioto T."/>
            <person name="Alioto T."/>
            <person name="Gomez Garrido J."/>
        </authorList>
    </citation>
    <scope>NUCLEOTIDE SEQUENCE [LARGE SCALE GENOMIC DNA]</scope>
</reference>
<dbReference type="GO" id="GO:0005737">
    <property type="term" value="C:cytoplasm"/>
    <property type="evidence" value="ECO:0007669"/>
    <property type="project" value="TreeGrafter"/>
</dbReference>
<proteinExistence type="inferred from homology"/>
<evidence type="ECO:0000256" key="1">
    <source>
        <dbReference type="ARBA" id="ARBA00023016"/>
    </source>
</evidence>
<dbReference type="PRINTS" id="PR00299">
    <property type="entry name" value="ACRYSTALLIN"/>
</dbReference>
<dbReference type="Pfam" id="PF00011">
    <property type="entry name" value="HSP20"/>
    <property type="match status" value="1"/>
</dbReference>
<evidence type="ECO:0000256" key="2">
    <source>
        <dbReference type="PROSITE-ProRule" id="PRU00285"/>
    </source>
</evidence>
<name>A0A8S1DAF2_9INSE</name>
<comment type="similarity">
    <text evidence="2 3">Belongs to the small heat shock protein (HSP20) family.</text>
</comment>
<comment type="caution">
    <text evidence="6">The sequence shown here is derived from an EMBL/GenBank/DDBJ whole genome shotgun (WGS) entry which is preliminary data.</text>
</comment>
<evidence type="ECO:0000259" key="5">
    <source>
        <dbReference type="PROSITE" id="PS01031"/>
    </source>
</evidence>
<dbReference type="SUPFAM" id="SSF49764">
    <property type="entry name" value="HSP20-like chaperones"/>
    <property type="match status" value="1"/>
</dbReference>
<dbReference type="GO" id="GO:0009408">
    <property type="term" value="P:response to heat"/>
    <property type="evidence" value="ECO:0007669"/>
    <property type="project" value="TreeGrafter"/>
</dbReference>
<dbReference type="GO" id="GO:0042026">
    <property type="term" value="P:protein refolding"/>
    <property type="evidence" value="ECO:0007669"/>
    <property type="project" value="TreeGrafter"/>
</dbReference>
<protein>
    <recommendedName>
        <fullName evidence="5">SHSP domain-containing protein</fullName>
    </recommendedName>
</protein>
<evidence type="ECO:0000313" key="6">
    <source>
        <dbReference type="EMBL" id="CAB3380652.1"/>
    </source>
</evidence>
<dbReference type="GO" id="GO:0051082">
    <property type="term" value="F:unfolded protein binding"/>
    <property type="evidence" value="ECO:0007669"/>
    <property type="project" value="TreeGrafter"/>
</dbReference>
<dbReference type="PROSITE" id="PS01031">
    <property type="entry name" value="SHSP"/>
    <property type="match status" value="1"/>
</dbReference>
<organism evidence="6 7">
    <name type="scientific">Cloeon dipterum</name>
    <dbReference type="NCBI Taxonomy" id="197152"/>
    <lineage>
        <taxon>Eukaryota</taxon>
        <taxon>Metazoa</taxon>
        <taxon>Ecdysozoa</taxon>
        <taxon>Arthropoda</taxon>
        <taxon>Hexapoda</taxon>
        <taxon>Insecta</taxon>
        <taxon>Pterygota</taxon>
        <taxon>Palaeoptera</taxon>
        <taxon>Ephemeroptera</taxon>
        <taxon>Pisciforma</taxon>
        <taxon>Baetidae</taxon>
        <taxon>Cloeon</taxon>
    </lineage>
</organism>
<dbReference type="PANTHER" id="PTHR45640:SF13">
    <property type="entry name" value="HEAT SHOCK PROTEIN 22-RELATED"/>
    <property type="match status" value="1"/>
</dbReference>
<keyword evidence="7" id="KW-1185">Reference proteome</keyword>
<accession>A0A8S1DAF2</accession>
<evidence type="ECO:0000256" key="4">
    <source>
        <dbReference type="SAM" id="MobiDB-lite"/>
    </source>
</evidence>
<dbReference type="Gene3D" id="2.60.40.790">
    <property type="match status" value="1"/>
</dbReference>
<evidence type="ECO:0000313" key="7">
    <source>
        <dbReference type="Proteomes" id="UP000494165"/>
    </source>
</evidence>
<gene>
    <name evidence="6" type="ORF">CLODIP_2_CD11856</name>
</gene>
<dbReference type="InterPro" id="IPR002068">
    <property type="entry name" value="A-crystallin/Hsp20_dom"/>
</dbReference>
<dbReference type="Proteomes" id="UP000494165">
    <property type="component" value="Unassembled WGS sequence"/>
</dbReference>
<sequence length="231" mass="26198">MHISKLTQAKAKASLLTTYFTAVSVFKFQTVKMSLLPLLMNLQQQLPAVMKLYDQNFGMGLLDDDLPLALHGGYPARPWRCLSSGVSTVARKRSDFHVNLDVQQFKPNEINARVEDNFLIIEAKHEERQDEHGLITREFVRKYKLPDDLDKTKVDCKLSSDGVLTVSIPKLCTEVPKAHIISIQLTNQPALRSEKSEKEEEKKKSEQEEKKSAEQGKEDKAEKTAEKTIST</sequence>
<feature type="region of interest" description="Disordered" evidence="4">
    <location>
        <begin position="187"/>
        <end position="231"/>
    </location>
</feature>
<dbReference type="InterPro" id="IPR008978">
    <property type="entry name" value="HSP20-like_chaperone"/>
</dbReference>
<evidence type="ECO:0000256" key="3">
    <source>
        <dbReference type="RuleBase" id="RU003616"/>
    </source>
</evidence>
<dbReference type="AlphaFoldDB" id="A0A8S1DAF2"/>
<dbReference type="PANTHER" id="PTHR45640">
    <property type="entry name" value="HEAT SHOCK PROTEIN HSP-12.2-RELATED"/>
    <property type="match status" value="1"/>
</dbReference>